<dbReference type="AlphaFoldDB" id="H1YG13"/>
<keyword evidence="3" id="KW-0808">Transferase</keyword>
<evidence type="ECO:0000313" key="3">
    <source>
        <dbReference type="EMBL" id="EHQ26301.1"/>
    </source>
</evidence>
<evidence type="ECO:0000259" key="2">
    <source>
        <dbReference type="Pfam" id="PF06580"/>
    </source>
</evidence>
<feature type="transmembrane region" description="Helical" evidence="1">
    <location>
        <begin position="7"/>
        <end position="26"/>
    </location>
</feature>
<accession>H1YG13</accession>
<name>H1YG13_9SPHI</name>
<keyword evidence="1" id="KW-0472">Membrane</keyword>
<dbReference type="STRING" id="714943.Mucpa_2162"/>
<organism evidence="3 4">
    <name type="scientific">Mucilaginibacter paludis DSM 18603</name>
    <dbReference type="NCBI Taxonomy" id="714943"/>
    <lineage>
        <taxon>Bacteria</taxon>
        <taxon>Pseudomonadati</taxon>
        <taxon>Bacteroidota</taxon>
        <taxon>Sphingobacteriia</taxon>
        <taxon>Sphingobacteriales</taxon>
        <taxon>Sphingobacteriaceae</taxon>
        <taxon>Mucilaginibacter</taxon>
    </lineage>
</organism>
<dbReference type="RefSeq" id="WP_008506359.1">
    <property type="nucleotide sequence ID" value="NZ_CM001403.1"/>
</dbReference>
<dbReference type="PANTHER" id="PTHR34220:SF7">
    <property type="entry name" value="SENSOR HISTIDINE KINASE YPDA"/>
    <property type="match status" value="1"/>
</dbReference>
<feature type="transmembrane region" description="Helical" evidence="1">
    <location>
        <begin position="38"/>
        <end position="57"/>
    </location>
</feature>
<protein>
    <submittedName>
        <fullName evidence="3">Signal transduction histidine kinase</fullName>
    </submittedName>
</protein>
<keyword evidence="3" id="KW-0418">Kinase</keyword>
<dbReference type="InterPro" id="IPR050640">
    <property type="entry name" value="Bact_2-comp_sensor_kinase"/>
</dbReference>
<gene>
    <name evidence="3" type="ORF">Mucpa_2162</name>
</gene>
<dbReference type="Pfam" id="PF06580">
    <property type="entry name" value="His_kinase"/>
    <property type="match status" value="1"/>
</dbReference>
<feature type="transmembrane region" description="Helical" evidence="1">
    <location>
        <begin position="114"/>
        <end position="135"/>
    </location>
</feature>
<feature type="transmembrane region" description="Helical" evidence="1">
    <location>
        <begin position="69"/>
        <end position="88"/>
    </location>
</feature>
<keyword evidence="4" id="KW-1185">Reference proteome</keyword>
<dbReference type="OrthoDB" id="9809908at2"/>
<dbReference type="InterPro" id="IPR010559">
    <property type="entry name" value="Sig_transdc_His_kin_internal"/>
</dbReference>
<dbReference type="HOGENOM" id="CLU_020473_0_0_10"/>
<feature type="domain" description="Signal transduction histidine kinase internal region" evidence="2">
    <location>
        <begin position="158"/>
        <end position="233"/>
    </location>
</feature>
<keyword evidence="1" id="KW-0812">Transmembrane</keyword>
<keyword evidence="1" id="KW-1133">Transmembrane helix</keyword>
<dbReference type="PANTHER" id="PTHR34220">
    <property type="entry name" value="SENSOR HISTIDINE KINASE YPDA"/>
    <property type="match status" value="1"/>
</dbReference>
<proteinExistence type="predicted"/>
<reference evidence="3" key="1">
    <citation type="submission" date="2011-09" db="EMBL/GenBank/DDBJ databases">
        <title>The permanent draft genome of Mucilaginibacter paludis DSM 18603.</title>
        <authorList>
            <consortium name="US DOE Joint Genome Institute (JGI-PGF)"/>
            <person name="Lucas S."/>
            <person name="Han J."/>
            <person name="Lapidus A."/>
            <person name="Bruce D."/>
            <person name="Goodwin L."/>
            <person name="Pitluck S."/>
            <person name="Peters L."/>
            <person name="Kyrpides N."/>
            <person name="Mavromatis K."/>
            <person name="Ivanova N."/>
            <person name="Mikhailova N."/>
            <person name="Held B."/>
            <person name="Detter J.C."/>
            <person name="Tapia R."/>
            <person name="Han C."/>
            <person name="Land M."/>
            <person name="Hauser L."/>
            <person name="Markowitz V."/>
            <person name="Cheng J.-F."/>
            <person name="Hugenholtz P."/>
            <person name="Woyke T."/>
            <person name="Wu D."/>
            <person name="Tindall B."/>
            <person name="Brambilla E."/>
            <person name="Klenk H.-P."/>
            <person name="Eisen J.A."/>
        </authorList>
    </citation>
    <scope>NUCLEOTIDE SEQUENCE [LARGE SCALE GENOMIC DNA]</scope>
    <source>
        <strain evidence="3">DSM 18603</strain>
    </source>
</reference>
<evidence type="ECO:0000256" key="1">
    <source>
        <dbReference type="SAM" id="Phobius"/>
    </source>
</evidence>
<sequence>MKKYNLQVGIPISLLISVVALLLWLIKFESANVWQYLFLFYYYFSFSLLCWIGNNMLANNARLKKTRHYKWLFYLTSIILGALFAYLYDHLNYIIRGPGFVVNEIVQVDSHKRILLIVFRGALLNWLNAFLVFHLHQMKEKEQSQLELEHLKQAHLQANLSSLKEQLSPHFLFNTFNTLASLTHEQNVKDYVDEMANVYRYLLSHQKSDWVSLKDELAFCESYLYIIKTRLNKAIEVVVDVGDTALRAKIPPLTLQLLIENAIKHNITAAYKPLKIHICTADGQLMVVNNHQPKSSVEPSSGIGLNNISQRYQLLFNRDITIENKDDQFKVALPLVQ</sequence>
<dbReference type="EMBL" id="CM001403">
    <property type="protein sequence ID" value="EHQ26301.1"/>
    <property type="molecule type" value="Genomic_DNA"/>
</dbReference>
<evidence type="ECO:0000313" key="4">
    <source>
        <dbReference type="Proteomes" id="UP000002774"/>
    </source>
</evidence>
<dbReference type="GO" id="GO:0016020">
    <property type="term" value="C:membrane"/>
    <property type="evidence" value="ECO:0007669"/>
    <property type="project" value="InterPro"/>
</dbReference>
<dbReference type="eggNOG" id="COG2972">
    <property type="taxonomic scope" value="Bacteria"/>
</dbReference>
<dbReference type="Proteomes" id="UP000002774">
    <property type="component" value="Chromosome"/>
</dbReference>
<dbReference type="GO" id="GO:0000155">
    <property type="term" value="F:phosphorelay sensor kinase activity"/>
    <property type="evidence" value="ECO:0007669"/>
    <property type="project" value="InterPro"/>
</dbReference>